<evidence type="ECO:0000313" key="2">
    <source>
        <dbReference type="EMBL" id="AEH09523.1"/>
    </source>
</evidence>
<dbReference type="SMART" id="SM00857">
    <property type="entry name" value="Resolvase"/>
    <property type="match status" value="1"/>
</dbReference>
<dbReference type="STRING" id="656024.FsymDg_2110"/>
<dbReference type="Gene3D" id="3.40.50.1390">
    <property type="entry name" value="Resolvase, N-terminal catalytic domain"/>
    <property type="match status" value="1"/>
</dbReference>
<evidence type="ECO:0000313" key="3">
    <source>
        <dbReference type="Proteomes" id="UP000001549"/>
    </source>
</evidence>
<dbReference type="GO" id="GO:0003677">
    <property type="term" value="F:DNA binding"/>
    <property type="evidence" value="ECO:0007669"/>
    <property type="project" value="InterPro"/>
</dbReference>
<dbReference type="InterPro" id="IPR011109">
    <property type="entry name" value="DNA_bind_recombinase_dom"/>
</dbReference>
<dbReference type="Pfam" id="PF07508">
    <property type="entry name" value="Recombinase"/>
    <property type="match status" value="1"/>
</dbReference>
<protein>
    <submittedName>
        <fullName evidence="2">Recombinase</fullName>
    </submittedName>
</protein>
<dbReference type="InterPro" id="IPR036162">
    <property type="entry name" value="Resolvase-like_N_sf"/>
</dbReference>
<dbReference type="InterPro" id="IPR050639">
    <property type="entry name" value="SSR_resolvase"/>
</dbReference>
<dbReference type="KEGG" id="fsy:FsymDg_2110"/>
<evidence type="ECO:0000259" key="1">
    <source>
        <dbReference type="PROSITE" id="PS51737"/>
    </source>
</evidence>
<dbReference type="GO" id="GO:0000150">
    <property type="term" value="F:DNA strand exchange activity"/>
    <property type="evidence" value="ECO:0007669"/>
    <property type="project" value="InterPro"/>
</dbReference>
<dbReference type="eggNOG" id="COG1961">
    <property type="taxonomic scope" value="Bacteria"/>
</dbReference>
<feature type="domain" description="Recombinase" evidence="1">
    <location>
        <begin position="201"/>
        <end position="346"/>
    </location>
</feature>
<proteinExistence type="predicted"/>
<dbReference type="HOGENOM" id="CLU_417896_0_0_11"/>
<dbReference type="Proteomes" id="UP000001549">
    <property type="component" value="Chromosome"/>
</dbReference>
<dbReference type="SUPFAM" id="SSF53041">
    <property type="entry name" value="Resolvase-like"/>
    <property type="match status" value="1"/>
</dbReference>
<dbReference type="EMBL" id="CP002801">
    <property type="protein sequence ID" value="AEH09523.1"/>
    <property type="molecule type" value="Genomic_DNA"/>
</dbReference>
<dbReference type="Gene3D" id="3.90.1750.20">
    <property type="entry name" value="Putative Large Serine Recombinase, Chain B, Domain 2"/>
    <property type="match status" value="1"/>
</dbReference>
<dbReference type="CDD" id="cd00338">
    <property type="entry name" value="Ser_Recombinase"/>
    <property type="match status" value="1"/>
</dbReference>
<keyword evidence="3" id="KW-1185">Reference proteome</keyword>
<dbReference type="PANTHER" id="PTHR30461:SF23">
    <property type="entry name" value="DNA RECOMBINASE-RELATED"/>
    <property type="match status" value="1"/>
</dbReference>
<dbReference type="PANTHER" id="PTHR30461">
    <property type="entry name" value="DNA-INVERTASE FROM LAMBDOID PROPHAGE"/>
    <property type="match status" value="1"/>
</dbReference>
<dbReference type="PROSITE" id="PS51737">
    <property type="entry name" value="RECOMBINASE_DNA_BIND"/>
    <property type="match status" value="1"/>
</dbReference>
<organism evidence="2 3">
    <name type="scientific">Candidatus Protofrankia datiscae</name>
    <dbReference type="NCBI Taxonomy" id="2716812"/>
    <lineage>
        <taxon>Bacteria</taxon>
        <taxon>Bacillati</taxon>
        <taxon>Actinomycetota</taxon>
        <taxon>Actinomycetes</taxon>
        <taxon>Frankiales</taxon>
        <taxon>Frankiaceae</taxon>
        <taxon>Protofrankia</taxon>
    </lineage>
</organism>
<sequence length="649" mass="72139">MAQMPEAFGSLRSRSTRPSVRGWAGLRVAFLGRVSTKDQQDPTLSLPRQLHNATAALPSGVRLVAHFYDVESGRKNLDARGFSRAHELFDIPVPRDGGIADLLAEAKGLSRRFDAVICESIERVARRTYYDTRVEHELEQAGVVLLAADEPMTLSRLRATTVLTRRVKQGVAEWYVLETLEKSWDGFCEHTAQGWNVGRPPYGYLPERIPHPVPARRAEGRTKHRLVPDPVRAPVVRQIFAWRIAERLGYAAIADRLNADLDRYPPPMHIDPRRRRDAWGRSSVREILVNPKYTGYMVWNRRGTKKGGAINHPDVWVWSAEPVHPPLVSQADFLAAAAVGVERFGSRSGNGANSAHPQTRRSYLLRGMVVCALCGRRMVGKSRAARGRPDALLYYVCEAPRNHADFTERYPEHPRGILLAERRLLAGINDFLNTRLLGPDRLALLTAEIDHAAVVEQDDRVARRAALQRTLADIATRQRRLLTTLETQDDLTGAVFSHVQQRIAELDVQRRAAQEALDELDAQDATVAAATPDLGLLGRVPLGRLDVADLPQATARRLLDALRLRIRYDRAANQAQAQITLDVETADALDSTIIRTDVPSEDRLHGGSAFSLPRCAPGGIRTHTVGGLSTVSLPLEYRGRQPRFADAGS</sequence>
<dbReference type="InterPro" id="IPR025827">
    <property type="entry name" value="Zn_ribbon_recom_dom"/>
</dbReference>
<accession>F8AY91</accession>
<gene>
    <name evidence="2" type="ordered locus">FsymDg_2110</name>
</gene>
<dbReference type="Pfam" id="PF13408">
    <property type="entry name" value="Zn_ribbon_recom"/>
    <property type="match status" value="1"/>
</dbReference>
<dbReference type="AlphaFoldDB" id="F8AY91"/>
<dbReference type="InterPro" id="IPR006119">
    <property type="entry name" value="Resolv_N"/>
</dbReference>
<reference evidence="2 3" key="1">
    <citation type="submission" date="2011-05" db="EMBL/GenBank/DDBJ databases">
        <title>Complete sequence of chromosome of Frankia symbiont of Datisca glomerata.</title>
        <authorList>
            <consortium name="US DOE Joint Genome Institute"/>
            <person name="Lucas S."/>
            <person name="Han J."/>
            <person name="Lapidus A."/>
            <person name="Cheng J.-F."/>
            <person name="Goodwin L."/>
            <person name="Pitluck S."/>
            <person name="Peters L."/>
            <person name="Mikhailova N."/>
            <person name="Chertkov O."/>
            <person name="Teshima H."/>
            <person name="Han C."/>
            <person name="Tapia R."/>
            <person name="Land M."/>
            <person name="Hauser L."/>
            <person name="Kyrpides N."/>
            <person name="Ivanova N."/>
            <person name="Pagani I."/>
            <person name="Berry A."/>
            <person name="Pawlowski K."/>
            <person name="Persson T."/>
            <person name="Vanden Heuvel B."/>
            <person name="Benson D."/>
            <person name="Woyke T."/>
        </authorList>
    </citation>
    <scope>NUCLEOTIDE SEQUENCE [LARGE SCALE GENOMIC DNA]</scope>
    <source>
        <strain evidence="3">4085684</strain>
    </source>
</reference>
<dbReference type="InterPro" id="IPR038109">
    <property type="entry name" value="DNA_bind_recomb_sf"/>
</dbReference>
<name>F8AY91_9ACTN</name>